<dbReference type="Pfam" id="PF13847">
    <property type="entry name" value="Methyltransf_31"/>
    <property type="match status" value="1"/>
</dbReference>
<comment type="caution">
    <text evidence="2">The sequence shown here is derived from an EMBL/GenBank/DDBJ whole genome shotgun (WGS) entry which is preliminary data.</text>
</comment>
<organism evidence="2 3">
    <name type="scientific">Papiliotrema laurentii</name>
    <name type="common">Cryptococcus laurentii</name>
    <dbReference type="NCBI Taxonomy" id="5418"/>
    <lineage>
        <taxon>Eukaryota</taxon>
        <taxon>Fungi</taxon>
        <taxon>Dikarya</taxon>
        <taxon>Basidiomycota</taxon>
        <taxon>Agaricomycotina</taxon>
        <taxon>Tremellomycetes</taxon>
        <taxon>Tremellales</taxon>
        <taxon>Rhynchogastremaceae</taxon>
        <taxon>Papiliotrema</taxon>
    </lineage>
</organism>
<dbReference type="InterPro" id="IPR029063">
    <property type="entry name" value="SAM-dependent_MTases_sf"/>
</dbReference>
<proteinExistence type="predicted"/>
<evidence type="ECO:0000313" key="2">
    <source>
        <dbReference type="EMBL" id="KAK1923430.1"/>
    </source>
</evidence>
<dbReference type="Gene3D" id="3.40.50.150">
    <property type="entry name" value="Vaccinia Virus protein VP39"/>
    <property type="match status" value="1"/>
</dbReference>
<dbReference type="InterPro" id="IPR025714">
    <property type="entry name" value="Methyltranfer_dom"/>
</dbReference>
<evidence type="ECO:0000313" key="3">
    <source>
        <dbReference type="Proteomes" id="UP001182556"/>
    </source>
</evidence>
<dbReference type="CDD" id="cd02440">
    <property type="entry name" value="AdoMet_MTases"/>
    <property type="match status" value="1"/>
</dbReference>
<keyword evidence="3" id="KW-1185">Reference proteome</keyword>
<sequence>MAHATSLSNHQSEVYATNASFVYSAKYTHAVLSLLDPQPGEKIIDLGCGTGDLTLKIKDAVGDQGEVVGVDSSESMLSKAESASDGNITYLQADIQDLPKVLDAKYKGAFDAVFTSAVLHWTKRDPRGVVEGISWLLKPGGRFVFEFGGFGNTVGIRSGIHQVLRDKGVDPEPLDPWYFPTAAQYTKLLKDTGLNPSEDIALYPRPTPLPGDLKGWLQTFVRNTFFAAFTSEEQETMMGQVQDICRVDNHWADEDGKEGWEIMYVRLRGSATKSQ</sequence>
<keyword evidence="2" id="KW-0808">Transferase</keyword>
<dbReference type="AlphaFoldDB" id="A0AAD9CZR5"/>
<dbReference type="Proteomes" id="UP001182556">
    <property type="component" value="Unassembled WGS sequence"/>
</dbReference>
<accession>A0AAD9CZR5</accession>
<dbReference type="GO" id="GO:0032259">
    <property type="term" value="P:methylation"/>
    <property type="evidence" value="ECO:0007669"/>
    <property type="project" value="UniProtKB-KW"/>
</dbReference>
<dbReference type="PANTHER" id="PTHR43861:SF1">
    <property type="entry name" value="TRANS-ACONITATE 2-METHYLTRANSFERASE"/>
    <property type="match status" value="1"/>
</dbReference>
<gene>
    <name evidence="2" type="ORF">DB88DRAFT_298123</name>
</gene>
<keyword evidence="2" id="KW-0489">Methyltransferase</keyword>
<feature type="domain" description="Methyltransferase" evidence="1">
    <location>
        <begin position="39"/>
        <end position="145"/>
    </location>
</feature>
<dbReference type="EMBL" id="JAODAN010000006">
    <property type="protein sequence ID" value="KAK1923430.1"/>
    <property type="molecule type" value="Genomic_DNA"/>
</dbReference>
<protein>
    <submittedName>
        <fullName evidence="2">S-adenosyl-L-methionine-dependent methyltransferase</fullName>
    </submittedName>
</protein>
<reference evidence="2" key="1">
    <citation type="submission" date="2023-02" db="EMBL/GenBank/DDBJ databases">
        <title>Identification and recombinant expression of a fungal hydrolase from Papiliotrema laurentii that hydrolyzes apple cutin and clears colloidal polyester polyurethane.</title>
        <authorList>
            <consortium name="DOE Joint Genome Institute"/>
            <person name="Roman V.A."/>
            <person name="Bojanowski C."/>
            <person name="Crable B.R."/>
            <person name="Wagner D.N."/>
            <person name="Hung C.S."/>
            <person name="Nadeau L.J."/>
            <person name="Schratz L."/>
            <person name="Haridas S."/>
            <person name="Pangilinan J."/>
            <person name="Lipzen A."/>
            <person name="Na H."/>
            <person name="Yan M."/>
            <person name="Ng V."/>
            <person name="Grigoriev I.V."/>
            <person name="Spatafora J.W."/>
            <person name="Barlow D."/>
            <person name="Biffinger J."/>
            <person name="Kelley-Loughnane N."/>
            <person name="Varaljay V.A."/>
            <person name="Crookes-Goodson W.J."/>
        </authorList>
    </citation>
    <scope>NUCLEOTIDE SEQUENCE</scope>
    <source>
        <strain evidence="2">5307AH</strain>
    </source>
</reference>
<dbReference type="GO" id="GO:0008168">
    <property type="term" value="F:methyltransferase activity"/>
    <property type="evidence" value="ECO:0007669"/>
    <property type="project" value="UniProtKB-KW"/>
</dbReference>
<name>A0AAD9CZR5_PAPLA</name>
<evidence type="ECO:0000259" key="1">
    <source>
        <dbReference type="Pfam" id="PF13847"/>
    </source>
</evidence>
<dbReference type="PANTHER" id="PTHR43861">
    <property type="entry name" value="TRANS-ACONITATE 2-METHYLTRANSFERASE-RELATED"/>
    <property type="match status" value="1"/>
</dbReference>
<dbReference type="SUPFAM" id="SSF53335">
    <property type="entry name" value="S-adenosyl-L-methionine-dependent methyltransferases"/>
    <property type="match status" value="1"/>
</dbReference>